<dbReference type="AlphaFoldDB" id="A0A5P3MT59"/>
<keyword evidence="2" id="KW-1185">Reference proteome</keyword>
<dbReference type="KEGG" id="naq:D0T90_10225"/>
<organism evidence="1 2">
    <name type="scientific">Neisseria animalis</name>
    <dbReference type="NCBI Taxonomy" id="492"/>
    <lineage>
        <taxon>Bacteria</taxon>
        <taxon>Pseudomonadati</taxon>
        <taxon>Pseudomonadota</taxon>
        <taxon>Betaproteobacteria</taxon>
        <taxon>Neisseriales</taxon>
        <taxon>Neisseriaceae</taxon>
        <taxon>Neisseria</taxon>
    </lineage>
</organism>
<reference evidence="1 2" key="1">
    <citation type="submission" date="2018-08" db="EMBL/GenBank/DDBJ databases">
        <title>Neisseria animalis ATCC 49930 complete genome.</title>
        <authorList>
            <person name="Veseli I.A."/>
            <person name="Mascarenhas dos Santos A.C."/>
            <person name="Buttler R."/>
            <person name="Pombert J.-F."/>
        </authorList>
    </citation>
    <scope>NUCLEOTIDE SEQUENCE [LARGE SCALE GENOMIC DNA]</scope>
    <source>
        <strain evidence="1 2">ATCC 49930</strain>
    </source>
</reference>
<name>A0A5P3MT59_NEIAN</name>
<sequence length="144" mass="15365">MYQGVILDLTHPMPLDSWSRWSSVHGSDVSRGNVYAVGCGFLFPESGAASPFNFIGVGNSSSVYLDSCFFDSGKTYTEGAFAKIYNSAVLSFTVVGAGRADGKPVANSTLGYHATNPAADWGRLIQGYRRYESGNVMANTDIGL</sequence>
<dbReference type="EMBL" id="CP031699">
    <property type="protein sequence ID" value="QEY24797.1"/>
    <property type="molecule type" value="Genomic_DNA"/>
</dbReference>
<accession>A0A5P3MT59</accession>
<evidence type="ECO:0000313" key="1">
    <source>
        <dbReference type="EMBL" id="QEY24797.1"/>
    </source>
</evidence>
<proteinExistence type="predicted"/>
<dbReference type="Proteomes" id="UP000325536">
    <property type="component" value="Chromosome"/>
</dbReference>
<gene>
    <name evidence="1" type="ORF">D0T90_10225</name>
</gene>
<evidence type="ECO:0000313" key="2">
    <source>
        <dbReference type="Proteomes" id="UP000325536"/>
    </source>
</evidence>
<protein>
    <submittedName>
        <fullName evidence="1">Uncharacterized protein</fullName>
    </submittedName>
</protein>